<evidence type="ECO:0000256" key="1">
    <source>
        <dbReference type="ARBA" id="ARBA00023125"/>
    </source>
</evidence>
<dbReference type="RefSeq" id="WP_179482130.1">
    <property type="nucleotide sequence ID" value="NZ_JACCFW010000001.1"/>
</dbReference>
<dbReference type="InterPro" id="IPR001647">
    <property type="entry name" value="HTH_TetR"/>
</dbReference>
<dbReference type="PRINTS" id="PR00455">
    <property type="entry name" value="HTHTETR"/>
</dbReference>
<evidence type="ECO:0000259" key="3">
    <source>
        <dbReference type="PROSITE" id="PS50977"/>
    </source>
</evidence>
<dbReference type="InterPro" id="IPR050109">
    <property type="entry name" value="HTH-type_TetR-like_transc_reg"/>
</dbReference>
<protein>
    <submittedName>
        <fullName evidence="4">AcrR family transcriptional regulator</fullName>
    </submittedName>
</protein>
<dbReference type="InterPro" id="IPR036271">
    <property type="entry name" value="Tet_transcr_reg_TetR-rel_C_sf"/>
</dbReference>
<dbReference type="SUPFAM" id="SSF46689">
    <property type="entry name" value="Homeodomain-like"/>
    <property type="match status" value="1"/>
</dbReference>
<accession>A0A853DF62</accession>
<comment type="caution">
    <text evidence="4">The sequence shown here is derived from an EMBL/GenBank/DDBJ whole genome shotgun (WGS) entry which is preliminary data.</text>
</comment>
<evidence type="ECO:0000313" key="5">
    <source>
        <dbReference type="Proteomes" id="UP000571817"/>
    </source>
</evidence>
<dbReference type="Pfam" id="PF17926">
    <property type="entry name" value="TetR_C_21"/>
    <property type="match status" value="1"/>
</dbReference>
<name>A0A853DF62_9MICO</name>
<keyword evidence="5" id="KW-1185">Reference proteome</keyword>
<dbReference type="Proteomes" id="UP000571817">
    <property type="component" value="Unassembled WGS sequence"/>
</dbReference>
<dbReference type="PROSITE" id="PS50977">
    <property type="entry name" value="HTH_TETR_2"/>
    <property type="match status" value="1"/>
</dbReference>
<dbReference type="GO" id="GO:0006355">
    <property type="term" value="P:regulation of DNA-templated transcription"/>
    <property type="evidence" value="ECO:0007669"/>
    <property type="project" value="UniProtKB-ARBA"/>
</dbReference>
<evidence type="ECO:0000256" key="2">
    <source>
        <dbReference type="PROSITE-ProRule" id="PRU00335"/>
    </source>
</evidence>
<dbReference type="Gene3D" id="1.10.357.10">
    <property type="entry name" value="Tetracycline Repressor, domain 2"/>
    <property type="match status" value="1"/>
</dbReference>
<gene>
    <name evidence="4" type="ORF">HNR15_002411</name>
</gene>
<feature type="DNA-binding region" description="H-T-H motif" evidence="2">
    <location>
        <begin position="41"/>
        <end position="60"/>
    </location>
</feature>
<evidence type="ECO:0000313" key="4">
    <source>
        <dbReference type="EMBL" id="NYJ75448.1"/>
    </source>
</evidence>
<dbReference type="Pfam" id="PF00440">
    <property type="entry name" value="TetR_N"/>
    <property type="match status" value="1"/>
</dbReference>
<dbReference type="InterPro" id="IPR041467">
    <property type="entry name" value="Sco4008_C"/>
</dbReference>
<dbReference type="PANTHER" id="PTHR30328">
    <property type="entry name" value="TRANSCRIPTIONAL REPRESSOR"/>
    <property type="match status" value="1"/>
</dbReference>
<dbReference type="SUPFAM" id="SSF48498">
    <property type="entry name" value="Tetracyclin repressor-like, C-terminal domain"/>
    <property type="match status" value="1"/>
</dbReference>
<dbReference type="PANTHER" id="PTHR30328:SF54">
    <property type="entry name" value="HTH-TYPE TRANSCRIPTIONAL REPRESSOR SCO4008"/>
    <property type="match status" value="1"/>
</dbReference>
<dbReference type="GO" id="GO:0003677">
    <property type="term" value="F:DNA binding"/>
    <property type="evidence" value="ECO:0007669"/>
    <property type="project" value="UniProtKB-UniRule"/>
</dbReference>
<dbReference type="EMBL" id="JACCFW010000001">
    <property type="protein sequence ID" value="NYJ75448.1"/>
    <property type="molecule type" value="Genomic_DNA"/>
</dbReference>
<dbReference type="InterPro" id="IPR009057">
    <property type="entry name" value="Homeodomain-like_sf"/>
</dbReference>
<sequence length="198" mass="22277">MAISRRHPEPQARVRDAERSRAALLDAAQTEFAEKGLAGARVDAIATRAGVNKQLIAYYFGGKRGLYDAVTARRREFVADFDTPDTSLPDLAMRYFYAFADNPDLERIFLRENLDRDPADVVHDPDSAEVADLRRRQESGELAHELDPAFVLLFLEAMTVSGTLFAAEAKRLTGHDPRSSEFRDRAAEQVREIVRRLA</sequence>
<keyword evidence="1 2" id="KW-0238">DNA-binding</keyword>
<reference evidence="4 5" key="1">
    <citation type="submission" date="2020-07" db="EMBL/GenBank/DDBJ databases">
        <title>Sequencing the genomes of 1000 actinobacteria strains.</title>
        <authorList>
            <person name="Klenk H.-P."/>
        </authorList>
    </citation>
    <scope>NUCLEOTIDE SEQUENCE [LARGE SCALE GENOMIC DNA]</scope>
    <source>
        <strain evidence="4 5">DSM 29531</strain>
    </source>
</reference>
<organism evidence="4 5">
    <name type="scientific">Allobranchiibius huperziae</name>
    <dbReference type="NCBI Taxonomy" id="1874116"/>
    <lineage>
        <taxon>Bacteria</taxon>
        <taxon>Bacillati</taxon>
        <taxon>Actinomycetota</taxon>
        <taxon>Actinomycetes</taxon>
        <taxon>Micrococcales</taxon>
        <taxon>Dermacoccaceae</taxon>
        <taxon>Allobranchiibius</taxon>
    </lineage>
</organism>
<feature type="domain" description="HTH tetR-type" evidence="3">
    <location>
        <begin position="18"/>
        <end position="78"/>
    </location>
</feature>
<dbReference type="AlphaFoldDB" id="A0A853DF62"/>
<proteinExistence type="predicted"/>